<dbReference type="OrthoDB" id="9812818at2"/>
<dbReference type="InterPro" id="IPR053707">
    <property type="entry name" value="UPF0637_domain_sf"/>
</dbReference>
<evidence type="ECO:0000313" key="1">
    <source>
        <dbReference type="EMBL" id="OEH86806.1"/>
    </source>
</evidence>
<sequence>MSFTGFTASDFEILEIPGLDPRMGAIITHVRPKLHAIGDRIAPFLSAKLGQPFYPHVARHARRTVNPPDDTWVSFSTNPRGYKSLPHFQVGLWKDHVYIQFALIYESNHKAIFANNMDSQLPMIRQSIPANFRWSLDHTVPYGTPHSRMTVDTFQEFSEQLKHVKKSELTCGIDLSKELVVNMDSNRFLDKAEQTIEELFPLYRLSF</sequence>
<reference evidence="1 2" key="1">
    <citation type="submission" date="2016-09" db="EMBL/GenBank/DDBJ databases">
        <title>Desulfuribacillus arsenicus sp. nov., an obligately anaerobic, dissimilatory arsenic- and antimonate-reducing bacterium isolated from anoxic sediments.</title>
        <authorList>
            <person name="Abin C.A."/>
            <person name="Hollibaugh J.T."/>
        </authorList>
    </citation>
    <scope>NUCLEOTIDE SEQUENCE [LARGE SCALE GENOMIC DNA]</scope>
    <source>
        <strain evidence="1 2">MLFW-2</strain>
    </source>
</reference>
<comment type="caution">
    <text evidence="1">The sequence shown here is derived from an EMBL/GenBank/DDBJ whole genome shotgun (WGS) entry which is preliminary data.</text>
</comment>
<protein>
    <submittedName>
        <fullName evidence="1">Uncharacterized protein</fullName>
    </submittedName>
</protein>
<proteinExistence type="inferred from homology"/>
<dbReference type="PIRSF" id="PIRSF021332">
    <property type="entry name" value="DUF1054"/>
    <property type="match status" value="1"/>
</dbReference>
<dbReference type="Gene3D" id="3.30.930.20">
    <property type="entry name" value="Protein of unknown function DUF1054"/>
    <property type="match status" value="1"/>
</dbReference>
<dbReference type="HAMAP" id="MF_01851">
    <property type="entry name" value="UPF0637"/>
    <property type="match status" value="1"/>
</dbReference>
<dbReference type="SUPFAM" id="SSF142913">
    <property type="entry name" value="YktB/PF0168-like"/>
    <property type="match status" value="1"/>
</dbReference>
<dbReference type="STRING" id="1390249.BHU72_00615"/>
<name>A0A1E5L9J2_9FIRM</name>
<dbReference type="InterPro" id="IPR009403">
    <property type="entry name" value="UPF0637"/>
</dbReference>
<accession>A0A1E5L9J2</accession>
<organism evidence="1 2">
    <name type="scientific">Desulfuribacillus stibiiarsenatis</name>
    <dbReference type="NCBI Taxonomy" id="1390249"/>
    <lineage>
        <taxon>Bacteria</taxon>
        <taxon>Bacillati</taxon>
        <taxon>Bacillota</taxon>
        <taxon>Desulfuribacillia</taxon>
        <taxon>Desulfuribacillales</taxon>
        <taxon>Desulfuribacillaceae</taxon>
        <taxon>Desulfuribacillus</taxon>
    </lineage>
</organism>
<evidence type="ECO:0000313" key="2">
    <source>
        <dbReference type="Proteomes" id="UP000095255"/>
    </source>
</evidence>
<dbReference type="Pfam" id="PF06335">
    <property type="entry name" value="DUF1054"/>
    <property type="match status" value="1"/>
</dbReference>
<keyword evidence="2" id="KW-1185">Reference proteome</keyword>
<dbReference type="AlphaFoldDB" id="A0A1E5L9J2"/>
<dbReference type="RefSeq" id="WP_069700684.1">
    <property type="nucleotide sequence ID" value="NZ_MJAT01000001.1"/>
</dbReference>
<dbReference type="Proteomes" id="UP000095255">
    <property type="component" value="Unassembled WGS sequence"/>
</dbReference>
<gene>
    <name evidence="1" type="ORF">BHU72_00615</name>
</gene>
<dbReference type="EMBL" id="MJAT01000001">
    <property type="protein sequence ID" value="OEH86806.1"/>
    <property type="molecule type" value="Genomic_DNA"/>
</dbReference>